<dbReference type="AlphaFoldDB" id="A0A1X1ZQJ6"/>
<gene>
    <name evidence="3" type="ORF">AWC19_06525</name>
</gene>
<dbReference type="Pfam" id="PF05305">
    <property type="entry name" value="DUF732"/>
    <property type="match status" value="1"/>
</dbReference>
<comment type="caution">
    <text evidence="3">The sequence shown here is derived from an EMBL/GenBank/DDBJ whole genome shotgun (WGS) entry which is preliminary data.</text>
</comment>
<dbReference type="STRING" id="153971.AWC19_06525"/>
<dbReference type="Proteomes" id="UP000193529">
    <property type="component" value="Unassembled WGS sequence"/>
</dbReference>
<evidence type="ECO:0000256" key="1">
    <source>
        <dbReference type="SAM" id="SignalP"/>
    </source>
</evidence>
<protein>
    <recommendedName>
        <fullName evidence="2">DUF732 domain-containing protein</fullName>
    </recommendedName>
</protein>
<reference evidence="3 4" key="1">
    <citation type="submission" date="2016-01" db="EMBL/GenBank/DDBJ databases">
        <title>The new phylogeny of the genus Mycobacterium.</title>
        <authorList>
            <person name="Tarcisio F."/>
            <person name="Conor M."/>
            <person name="Antonella G."/>
            <person name="Elisabetta G."/>
            <person name="Giulia F.S."/>
            <person name="Sara T."/>
            <person name="Anna F."/>
            <person name="Clotilde B."/>
            <person name="Roberto B."/>
            <person name="Veronica D.S."/>
            <person name="Fabio R."/>
            <person name="Monica P."/>
            <person name="Olivier J."/>
            <person name="Enrico T."/>
            <person name="Nicola S."/>
        </authorList>
    </citation>
    <scope>NUCLEOTIDE SEQUENCE [LARGE SCALE GENOMIC DNA]</scope>
    <source>
        <strain evidence="3 4">DSM 44572</strain>
    </source>
</reference>
<evidence type="ECO:0000313" key="3">
    <source>
        <dbReference type="EMBL" id="ORW25674.1"/>
    </source>
</evidence>
<organism evidence="3 4">
    <name type="scientific">Mycobacterium palustre</name>
    <dbReference type="NCBI Taxonomy" id="153971"/>
    <lineage>
        <taxon>Bacteria</taxon>
        <taxon>Bacillati</taxon>
        <taxon>Actinomycetota</taxon>
        <taxon>Actinomycetes</taxon>
        <taxon>Mycobacteriales</taxon>
        <taxon>Mycobacteriaceae</taxon>
        <taxon>Mycobacterium</taxon>
        <taxon>Mycobacterium simiae complex</taxon>
    </lineage>
</organism>
<feature type="chain" id="PRO_5013049649" description="DUF732 domain-containing protein" evidence="1">
    <location>
        <begin position="32"/>
        <end position="110"/>
    </location>
</feature>
<keyword evidence="4" id="KW-1185">Reference proteome</keyword>
<accession>A0A1X1ZQJ6</accession>
<evidence type="ECO:0000259" key="2">
    <source>
        <dbReference type="Pfam" id="PF05305"/>
    </source>
</evidence>
<feature type="signal peptide" evidence="1">
    <location>
        <begin position="1"/>
        <end position="31"/>
    </location>
</feature>
<sequence>MFSPRITATVSTTIGAAAVGLAVATAGGAAASTIDDAFIAEMRGLGISFSSPQDAIKDGHQVCIELNSGKTGTDVAREVLRQTDLTTKQAAYFVVDATKAYCPQLSGRLT</sequence>
<name>A0A1X1ZQJ6_9MYCO</name>
<evidence type="ECO:0000313" key="4">
    <source>
        <dbReference type="Proteomes" id="UP000193529"/>
    </source>
</evidence>
<feature type="domain" description="DUF732" evidence="2">
    <location>
        <begin position="35"/>
        <end position="104"/>
    </location>
</feature>
<dbReference type="OrthoDB" id="4750613at2"/>
<proteinExistence type="predicted"/>
<dbReference type="InterPro" id="IPR007969">
    <property type="entry name" value="DUF732"/>
</dbReference>
<dbReference type="RefSeq" id="WP_085078091.1">
    <property type="nucleotide sequence ID" value="NZ_JACKRZ010000385.1"/>
</dbReference>
<dbReference type="EMBL" id="LQPJ01000095">
    <property type="protein sequence ID" value="ORW25674.1"/>
    <property type="molecule type" value="Genomic_DNA"/>
</dbReference>
<keyword evidence="1" id="KW-0732">Signal</keyword>